<keyword evidence="8" id="KW-0598">Phosphotransferase system</keyword>
<evidence type="ECO:0000256" key="10">
    <source>
        <dbReference type="ARBA" id="ARBA00022989"/>
    </source>
</evidence>
<feature type="transmembrane region" description="Helical" evidence="12">
    <location>
        <begin position="92"/>
        <end position="125"/>
    </location>
</feature>
<evidence type="ECO:0000256" key="5">
    <source>
        <dbReference type="ARBA" id="ARBA00022553"/>
    </source>
</evidence>
<dbReference type="InterPro" id="IPR050893">
    <property type="entry name" value="Sugar_PTS"/>
</dbReference>
<evidence type="ECO:0000256" key="7">
    <source>
        <dbReference type="ARBA" id="ARBA00022679"/>
    </source>
</evidence>
<dbReference type="GO" id="GO:0009401">
    <property type="term" value="P:phosphoenolpyruvate-dependent sugar phosphotransferase system"/>
    <property type="evidence" value="ECO:0007669"/>
    <property type="project" value="UniProtKB-KW"/>
</dbReference>
<keyword evidence="11 12" id="KW-0472">Membrane</keyword>
<keyword evidence="3" id="KW-0813">Transport</keyword>
<feature type="domain" description="PTS EIIC type-2" evidence="13">
    <location>
        <begin position="26"/>
        <end position="370"/>
    </location>
</feature>
<evidence type="ECO:0000256" key="3">
    <source>
        <dbReference type="ARBA" id="ARBA00022448"/>
    </source>
</evidence>
<dbReference type="OrthoDB" id="9814222at2"/>
<name>A0A3E0HKH9_9PSEU</name>
<sequence>MTAPPDVADRTADSRIARIRVAAQRFGGSLAAMVMPNIGAFIAWGLLTALFAPNGWLPDPTLAALVKPAITYLLPVLIGASGGRLVHGHRGAVVGAVATIGLAVGTAVPVFFGAMIVGPLAAYLLRAFDRTLGSRVRPGFRMLVDNYSSGVLGGAMAVAGMVVVGPAVQAVTVWLGNGVQLLLDHHVLPLASAVIEPAKVLFLNNAVNHGVLGPIGAAQAAAHGKAIEFLMETNPGPGLGVLLACLVFGPRSMRPTVPGAIVIHFFGGIHEIYFPYVLARPRLLLAAIAGGAVGILTLVITDAGTIATPSPGSIIAVLAVTPKGGYLGVLAGVTVAAATSFAVGSALLGFGRAERNTDDTDLRECRRADD</sequence>
<proteinExistence type="predicted"/>
<keyword evidence="15" id="KW-1185">Reference proteome</keyword>
<dbReference type="GO" id="GO:0090563">
    <property type="term" value="F:protein-phosphocysteine-sugar phosphotransferase activity"/>
    <property type="evidence" value="ECO:0007669"/>
    <property type="project" value="TreeGrafter"/>
</dbReference>
<dbReference type="RefSeq" id="WP_116175538.1">
    <property type="nucleotide sequence ID" value="NZ_CP144375.1"/>
</dbReference>
<evidence type="ECO:0000256" key="2">
    <source>
        <dbReference type="ARBA" id="ARBA00004651"/>
    </source>
</evidence>
<reference evidence="14 15" key="1">
    <citation type="submission" date="2018-08" db="EMBL/GenBank/DDBJ databases">
        <title>Genomic Encyclopedia of Archaeal and Bacterial Type Strains, Phase II (KMG-II): from individual species to whole genera.</title>
        <authorList>
            <person name="Goeker M."/>
        </authorList>
    </citation>
    <scope>NUCLEOTIDE SEQUENCE [LARGE SCALE GENOMIC DNA]</scope>
    <source>
        <strain evidence="14 15">DSM 45791</strain>
    </source>
</reference>
<dbReference type="Pfam" id="PF02378">
    <property type="entry name" value="PTS_EIIC"/>
    <property type="match status" value="1"/>
</dbReference>
<protein>
    <submittedName>
        <fullName evidence="14">PTS system mannitol-specific IIC component</fullName>
    </submittedName>
</protein>
<evidence type="ECO:0000256" key="6">
    <source>
        <dbReference type="ARBA" id="ARBA00022597"/>
    </source>
</evidence>
<dbReference type="InterPro" id="IPR013014">
    <property type="entry name" value="PTS_EIIC_2"/>
</dbReference>
<evidence type="ECO:0000256" key="9">
    <source>
        <dbReference type="ARBA" id="ARBA00022692"/>
    </source>
</evidence>
<keyword evidence="10 12" id="KW-1133">Transmembrane helix</keyword>
<keyword evidence="5" id="KW-0597">Phosphoprotein</keyword>
<dbReference type="PANTHER" id="PTHR30181:SF2">
    <property type="entry name" value="PTS SYSTEM MANNITOL-SPECIFIC EIICBA COMPONENT"/>
    <property type="match status" value="1"/>
</dbReference>
<evidence type="ECO:0000256" key="11">
    <source>
        <dbReference type="ARBA" id="ARBA00023136"/>
    </source>
</evidence>
<comment type="caution">
    <text evidence="14">The sequence shown here is derived from an EMBL/GenBank/DDBJ whole genome shotgun (WGS) entry which is preliminary data.</text>
</comment>
<evidence type="ECO:0000256" key="4">
    <source>
        <dbReference type="ARBA" id="ARBA00022475"/>
    </source>
</evidence>
<feature type="transmembrane region" description="Helical" evidence="12">
    <location>
        <begin position="146"/>
        <end position="168"/>
    </location>
</feature>
<evidence type="ECO:0000256" key="1">
    <source>
        <dbReference type="ARBA" id="ARBA00002434"/>
    </source>
</evidence>
<dbReference type="GO" id="GO:0008982">
    <property type="term" value="F:protein-N(PI)-phosphohistidine-sugar phosphotransferase activity"/>
    <property type="evidence" value="ECO:0007669"/>
    <property type="project" value="InterPro"/>
</dbReference>
<dbReference type="PROSITE" id="PS51104">
    <property type="entry name" value="PTS_EIIC_TYPE_2"/>
    <property type="match status" value="1"/>
</dbReference>
<evidence type="ECO:0000259" key="13">
    <source>
        <dbReference type="PROSITE" id="PS51104"/>
    </source>
</evidence>
<comment type="subcellular location">
    <subcellularLocation>
        <location evidence="2">Cell membrane</location>
        <topology evidence="2">Multi-pass membrane protein</topology>
    </subcellularLocation>
</comment>
<dbReference type="Proteomes" id="UP000256269">
    <property type="component" value="Unassembled WGS sequence"/>
</dbReference>
<dbReference type="EMBL" id="QUNO01000006">
    <property type="protein sequence ID" value="REH46840.1"/>
    <property type="molecule type" value="Genomic_DNA"/>
</dbReference>
<feature type="transmembrane region" description="Helical" evidence="12">
    <location>
        <begin position="326"/>
        <end position="350"/>
    </location>
</feature>
<dbReference type="GO" id="GO:0005886">
    <property type="term" value="C:plasma membrane"/>
    <property type="evidence" value="ECO:0007669"/>
    <property type="project" value="UniProtKB-SubCell"/>
</dbReference>
<dbReference type="InterPro" id="IPR003352">
    <property type="entry name" value="PTS_EIIC"/>
</dbReference>
<keyword evidence="6" id="KW-0762">Sugar transport</keyword>
<evidence type="ECO:0000313" key="15">
    <source>
        <dbReference type="Proteomes" id="UP000256269"/>
    </source>
</evidence>
<keyword evidence="4" id="KW-1003">Cell membrane</keyword>
<keyword evidence="9 12" id="KW-0812">Transmembrane</keyword>
<organism evidence="14 15">
    <name type="scientific">Kutzneria buriramensis</name>
    <dbReference type="NCBI Taxonomy" id="1045776"/>
    <lineage>
        <taxon>Bacteria</taxon>
        <taxon>Bacillati</taxon>
        <taxon>Actinomycetota</taxon>
        <taxon>Actinomycetes</taxon>
        <taxon>Pseudonocardiales</taxon>
        <taxon>Pseudonocardiaceae</taxon>
        <taxon>Kutzneria</taxon>
    </lineage>
</organism>
<gene>
    <name evidence="14" type="ORF">BCF44_1064</name>
</gene>
<evidence type="ECO:0000313" key="14">
    <source>
        <dbReference type="EMBL" id="REH46840.1"/>
    </source>
</evidence>
<feature type="transmembrane region" description="Helical" evidence="12">
    <location>
        <begin position="257"/>
        <end position="276"/>
    </location>
</feature>
<evidence type="ECO:0000256" key="12">
    <source>
        <dbReference type="SAM" id="Phobius"/>
    </source>
</evidence>
<dbReference type="PANTHER" id="PTHR30181">
    <property type="entry name" value="MANNITOL PERMEASE IIC COMPONENT"/>
    <property type="match status" value="1"/>
</dbReference>
<comment type="function">
    <text evidence="1">The phosphoenolpyruvate-dependent sugar phosphotransferase system (sugar PTS), a major carbohydrate active transport system, catalyzes the phosphorylation of incoming sugar substrates concomitantly with their translocation across the cell membrane. The enzyme II CmtAB PTS system is involved in D-mannitol transport.</text>
</comment>
<dbReference type="AlphaFoldDB" id="A0A3E0HKH9"/>
<accession>A0A3E0HKH9</accession>
<evidence type="ECO:0000256" key="8">
    <source>
        <dbReference type="ARBA" id="ARBA00022683"/>
    </source>
</evidence>
<keyword evidence="7" id="KW-0808">Transferase</keyword>
<feature type="transmembrane region" description="Helical" evidence="12">
    <location>
        <begin position="283"/>
        <end position="306"/>
    </location>
</feature>